<dbReference type="RefSeq" id="WP_330198688.1">
    <property type="nucleotide sequence ID" value="NZ_JAZDRP010000003.1"/>
</dbReference>
<dbReference type="EMBL" id="JAZDRP010000003">
    <property type="protein sequence ID" value="MEE2526029.1"/>
    <property type="molecule type" value="Genomic_DNA"/>
</dbReference>
<dbReference type="GO" id="GO:0016787">
    <property type="term" value="F:hydrolase activity"/>
    <property type="evidence" value="ECO:0007669"/>
    <property type="project" value="UniProtKB-KW"/>
</dbReference>
<dbReference type="Proteomes" id="UP001354971">
    <property type="component" value="Unassembled WGS sequence"/>
</dbReference>
<dbReference type="Gene3D" id="3.40.50.1820">
    <property type="entry name" value="alpha/beta hydrolase"/>
    <property type="match status" value="1"/>
</dbReference>
<reference evidence="5 6" key="1">
    <citation type="submission" date="2024-01" db="EMBL/GenBank/DDBJ databases">
        <title>Hyphobacterium bacterium isolated from marine sediment.</title>
        <authorList>
            <person name="Zhao S."/>
        </authorList>
    </citation>
    <scope>NUCLEOTIDE SEQUENCE [LARGE SCALE GENOMIC DNA]</scope>
    <source>
        <strain evidence="6">HN65</strain>
    </source>
</reference>
<gene>
    <name evidence="5" type="ORF">V0U79_06595</name>
</gene>
<dbReference type="PANTHER" id="PTHR48081">
    <property type="entry name" value="AB HYDROLASE SUPERFAMILY PROTEIN C4A8.06C"/>
    <property type="match status" value="1"/>
</dbReference>
<organism evidence="5 6">
    <name type="scientific">Hyphobacterium lacteum</name>
    <dbReference type="NCBI Taxonomy" id="3116575"/>
    <lineage>
        <taxon>Bacteria</taxon>
        <taxon>Pseudomonadati</taxon>
        <taxon>Pseudomonadota</taxon>
        <taxon>Alphaproteobacteria</taxon>
        <taxon>Maricaulales</taxon>
        <taxon>Maricaulaceae</taxon>
        <taxon>Hyphobacterium</taxon>
    </lineage>
</organism>
<protein>
    <submittedName>
        <fullName evidence="5">Alpha/beta hydrolase</fullName>
    </submittedName>
</protein>
<feature type="domain" description="Alpha/beta hydrolase fold-3" evidence="4">
    <location>
        <begin position="77"/>
        <end position="272"/>
    </location>
</feature>
<evidence type="ECO:0000256" key="1">
    <source>
        <dbReference type="ARBA" id="ARBA00010515"/>
    </source>
</evidence>
<keyword evidence="6" id="KW-1185">Reference proteome</keyword>
<evidence type="ECO:0000256" key="3">
    <source>
        <dbReference type="PROSITE-ProRule" id="PRU10038"/>
    </source>
</evidence>
<dbReference type="Pfam" id="PF07859">
    <property type="entry name" value="Abhydrolase_3"/>
    <property type="match status" value="1"/>
</dbReference>
<comment type="similarity">
    <text evidence="1">Belongs to the 'GDXG' lipolytic enzyme family.</text>
</comment>
<dbReference type="InterPro" id="IPR033140">
    <property type="entry name" value="Lipase_GDXG_put_SER_AS"/>
</dbReference>
<keyword evidence="2 5" id="KW-0378">Hydrolase</keyword>
<dbReference type="InterPro" id="IPR029058">
    <property type="entry name" value="AB_hydrolase_fold"/>
</dbReference>
<comment type="caution">
    <text evidence="5">The sequence shown here is derived from an EMBL/GenBank/DDBJ whole genome shotgun (WGS) entry which is preliminary data.</text>
</comment>
<dbReference type="InterPro" id="IPR050300">
    <property type="entry name" value="GDXG_lipolytic_enzyme"/>
</dbReference>
<dbReference type="SUPFAM" id="SSF53474">
    <property type="entry name" value="alpha/beta-Hydrolases"/>
    <property type="match status" value="1"/>
</dbReference>
<evidence type="ECO:0000259" key="4">
    <source>
        <dbReference type="Pfam" id="PF07859"/>
    </source>
</evidence>
<feature type="active site" evidence="3">
    <location>
        <position position="149"/>
    </location>
</feature>
<dbReference type="InterPro" id="IPR013094">
    <property type="entry name" value="AB_hydrolase_3"/>
</dbReference>
<dbReference type="PANTHER" id="PTHR48081:SF8">
    <property type="entry name" value="ALPHA_BETA HYDROLASE FOLD-3 DOMAIN-CONTAINING PROTEIN-RELATED"/>
    <property type="match status" value="1"/>
</dbReference>
<evidence type="ECO:0000313" key="5">
    <source>
        <dbReference type="EMBL" id="MEE2526029.1"/>
    </source>
</evidence>
<evidence type="ECO:0000313" key="6">
    <source>
        <dbReference type="Proteomes" id="UP001354971"/>
    </source>
</evidence>
<name>A0ABU7LR14_9PROT</name>
<proteinExistence type="inferred from homology"/>
<sequence>MANSFNWSDLMERAGLPDPFAPETSRKNGRTAMRKLVPFMESPAPPVADVQEISVPGPAGEIPARLYVPDNAADALIVFYHGGGYAFGDLDSHHRVAQRLCAQTGCRLLAVDYRLAPEAPFPAAFEDALAALDWAASEPIGKLAVAGDSAGGGLAAAVTLARRDKIDFQLLIYPLLQLAETRKIKPKMLEGHMLSARALDWIRDTYCAGTDPMDPRISPLFADDLSGLPPTHIVAAELDPLLDEGQAYRDRLQAAGVAVSYQLAKGLPHGYFNMTRVAIGADKQCEQAAKVLRDGLGL</sequence>
<accession>A0ABU7LR14</accession>
<dbReference type="PROSITE" id="PS01174">
    <property type="entry name" value="LIPASE_GDXG_SER"/>
    <property type="match status" value="1"/>
</dbReference>
<evidence type="ECO:0000256" key="2">
    <source>
        <dbReference type="ARBA" id="ARBA00022801"/>
    </source>
</evidence>